<dbReference type="PROSITE" id="PS00610">
    <property type="entry name" value="NA_NEUROTRAN_SYMP_1"/>
    <property type="match status" value="1"/>
</dbReference>
<feature type="binding site" evidence="8">
    <location>
        <position position="324"/>
    </location>
    <ligand>
        <name>Na(+)</name>
        <dbReference type="ChEBI" id="CHEBI:29101"/>
        <label>1</label>
    </ligand>
</feature>
<evidence type="ECO:0000256" key="5">
    <source>
        <dbReference type="ARBA" id="ARBA00022847"/>
    </source>
</evidence>
<feature type="binding site" evidence="8">
    <location>
        <position position="392"/>
    </location>
    <ligand>
        <name>Na(+)</name>
        <dbReference type="ChEBI" id="CHEBI:29101"/>
        <label>1</label>
    </ligand>
</feature>
<dbReference type="PANTHER" id="PTHR11616">
    <property type="entry name" value="SODIUM/CHLORIDE DEPENDENT TRANSPORTER"/>
    <property type="match status" value="1"/>
</dbReference>
<evidence type="ECO:0000256" key="7">
    <source>
        <dbReference type="ARBA" id="ARBA00023136"/>
    </source>
</evidence>
<dbReference type="InterPro" id="IPR000175">
    <property type="entry name" value="Na/ntran_symport"/>
</dbReference>
<keyword evidence="3 10" id="KW-0813">Transport</keyword>
<sequence>MDGHGIEAVSTEMELLEKDQDTEKPKKVKGSQKIHKRPEWANKAEFVLACVGFAVGLGNVWRFPYLCYKNGGGAFLIPYFVFLLGAGIPLFVLEVGLGQYLSEGGISAWRISPAFKGVGYGTTIICFWLNIYYVVILAWSNLYFVFSFTTGPLPWSTCNNWWNTDKCFVIHSNTTGKFQSDIVDSTVEFWENRIQKMSTGIGDFNFINWELALSLLFSWIVCYFCIVKGVKSTGKVVYFTATFPYVMLFILFIRGVTLDGAWEGIVYYLSPDMSALLKPQVWMDAGTQIFFSYAIALGCMIALGSYNKFHNNFLNQCYFICLLNSATSIFAGLVIFSVLGFMAKVMDVPISKVADSGPGLVFIAYPRAVAEMPAAPVWSVLFFFMIFLLGLDSQFVGMEGFM</sequence>
<feature type="binding site" evidence="8">
    <location>
        <position position="55"/>
    </location>
    <ligand>
        <name>Na(+)</name>
        <dbReference type="ChEBI" id="CHEBI:29101"/>
        <label>1</label>
    </ligand>
</feature>
<keyword evidence="6" id="KW-1133">Transmembrane helix</keyword>
<dbReference type="Pfam" id="PF00209">
    <property type="entry name" value="SNF"/>
    <property type="match status" value="1"/>
</dbReference>
<feature type="binding site" evidence="8">
    <location>
        <position position="389"/>
    </location>
    <ligand>
        <name>Na(+)</name>
        <dbReference type="ChEBI" id="CHEBI:29101"/>
        <label>1</label>
    </ligand>
</feature>
<dbReference type="EMBL" id="OB663989">
    <property type="protein sequence ID" value="CAD7231891.1"/>
    <property type="molecule type" value="Genomic_DNA"/>
</dbReference>
<keyword evidence="7" id="KW-0472">Membrane</keyword>
<dbReference type="SUPFAM" id="SSF161070">
    <property type="entry name" value="SNF-like"/>
    <property type="match status" value="1"/>
</dbReference>
<feature type="binding site" evidence="8">
    <location>
        <position position="52"/>
    </location>
    <ligand>
        <name>Na(+)</name>
        <dbReference type="ChEBI" id="CHEBI:29101"/>
        <label>1</label>
    </ligand>
</feature>
<reference evidence="11" key="1">
    <citation type="submission" date="2020-11" db="EMBL/GenBank/DDBJ databases">
        <authorList>
            <person name="Tran Van P."/>
        </authorList>
    </citation>
    <scope>NUCLEOTIDE SEQUENCE</scope>
</reference>
<dbReference type="PRINTS" id="PR00176">
    <property type="entry name" value="NANEUSMPORT"/>
</dbReference>
<dbReference type="OrthoDB" id="6581954at2759"/>
<accession>A0A7R8ZU44</accession>
<dbReference type="GO" id="GO:0005886">
    <property type="term" value="C:plasma membrane"/>
    <property type="evidence" value="ECO:0007669"/>
    <property type="project" value="TreeGrafter"/>
</dbReference>
<feature type="binding site" evidence="8">
    <location>
        <position position="59"/>
    </location>
    <ligand>
        <name>Na(+)</name>
        <dbReference type="ChEBI" id="CHEBI:29101"/>
        <label>1</label>
    </ligand>
</feature>
<evidence type="ECO:0000256" key="8">
    <source>
        <dbReference type="PIRSR" id="PIRSR600175-1"/>
    </source>
</evidence>
<dbReference type="GO" id="GO:0046872">
    <property type="term" value="F:metal ion binding"/>
    <property type="evidence" value="ECO:0007669"/>
    <property type="project" value="UniProtKB-KW"/>
</dbReference>
<name>A0A7R8ZU44_9CRUS</name>
<comment type="similarity">
    <text evidence="2 10">Belongs to the sodium:neurotransmitter symporter (SNF) (TC 2.A.22) family.</text>
</comment>
<keyword evidence="5 10" id="KW-0769">Symport</keyword>
<dbReference type="AlphaFoldDB" id="A0A7R8ZU44"/>
<evidence type="ECO:0000256" key="4">
    <source>
        <dbReference type="ARBA" id="ARBA00022692"/>
    </source>
</evidence>
<feature type="binding site" evidence="8">
    <location>
        <position position="54"/>
    </location>
    <ligand>
        <name>Na(+)</name>
        <dbReference type="ChEBI" id="CHEBI:29101"/>
        <label>1</label>
    </ligand>
</feature>
<gene>
    <name evidence="11" type="ORF">CTOB1V02_LOCUS9734</name>
</gene>
<dbReference type="PROSITE" id="PS50267">
    <property type="entry name" value="NA_NEUROTRAN_SYMP_3"/>
    <property type="match status" value="1"/>
</dbReference>
<feature type="non-terminal residue" evidence="11">
    <location>
        <position position="1"/>
    </location>
</feature>
<organism evidence="11">
    <name type="scientific">Cyprideis torosa</name>
    <dbReference type="NCBI Taxonomy" id="163714"/>
    <lineage>
        <taxon>Eukaryota</taxon>
        <taxon>Metazoa</taxon>
        <taxon>Ecdysozoa</taxon>
        <taxon>Arthropoda</taxon>
        <taxon>Crustacea</taxon>
        <taxon>Oligostraca</taxon>
        <taxon>Ostracoda</taxon>
        <taxon>Podocopa</taxon>
        <taxon>Podocopida</taxon>
        <taxon>Cytherocopina</taxon>
        <taxon>Cytheroidea</taxon>
        <taxon>Cytherideidae</taxon>
        <taxon>Cyprideis</taxon>
    </lineage>
</organism>
<keyword evidence="9" id="KW-1015">Disulfide bond</keyword>
<evidence type="ECO:0000256" key="6">
    <source>
        <dbReference type="ARBA" id="ARBA00022989"/>
    </source>
</evidence>
<keyword evidence="8" id="KW-0479">Metal-binding</keyword>
<evidence type="ECO:0000313" key="11">
    <source>
        <dbReference type="EMBL" id="CAD7231891.1"/>
    </source>
</evidence>
<dbReference type="GO" id="GO:0005332">
    <property type="term" value="F:gamma-aminobutyric acid:sodium:chloride symporter activity"/>
    <property type="evidence" value="ECO:0007669"/>
    <property type="project" value="TreeGrafter"/>
</dbReference>
<comment type="subcellular location">
    <subcellularLocation>
        <location evidence="1">Membrane</location>
        <topology evidence="1">Multi-pass membrane protein</topology>
    </subcellularLocation>
</comment>
<feature type="binding site" evidence="8">
    <location>
        <position position="292"/>
    </location>
    <ligand>
        <name>Na(+)</name>
        <dbReference type="ChEBI" id="CHEBI:29101"/>
        <label>1</label>
    </ligand>
</feature>
<evidence type="ECO:0000256" key="1">
    <source>
        <dbReference type="ARBA" id="ARBA00004141"/>
    </source>
</evidence>
<keyword evidence="4 10" id="KW-0812">Transmembrane</keyword>
<feature type="disulfide bond" evidence="9">
    <location>
        <begin position="158"/>
        <end position="167"/>
    </location>
</feature>
<keyword evidence="8" id="KW-0915">Sodium</keyword>
<protein>
    <recommendedName>
        <fullName evidence="10">Transporter</fullName>
    </recommendedName>
</protein>
<dbReference type="InterPro" id="IPR037272">
    <property type="entry name" value="SNS_sf"/>
</dbReference>
<dbReference type="PANTHER" id="PTHR11616:SF325">
    <property type="entry name" value="TRANSPORTER"/>
    <property type="match status" value="1"/>
</dbReference>
<proteinExistence type="inferred from homology"/>
<evidence type="ECO:0000256" key="2">
    <source>
        <dbReference type="ARBA" id="ARBA00006459"/>
    </source>
</evidence>
<evidence type="ECO:0000256" key="10">
    <source>
        <dbReference type="RuleBase" id="RU003732"/>
    </source>
</evidence>
<feature type="binding site" evidence="8">
    <location>
        <position position="393"/>
    </location>
    <ligand>
        <name>Na(+)</name>
        <dbReference type="ChEBI" id="CHEBI:29101"/>
        <label>1</label>
    </ligand>
</feature>
<evidence type="ECO:0000256" key="9">
    <source>
        <dbReference type="PIRSR" id="PIRSR600175-2"/>
    </source>
</evidence>
<evidence type="ECO:0000256" key="3">
    <source>
        <dbReference type="ARBA" id="ARBA00022448"/>
    </source>
</evidence>